<sequence>MITSIADVSCTPIGPPLPKSCPPVQTQVSNTTNIRVPDRGTLRQTMSLCYHRRQYEQLPEFKKRRLIGMMEGGWSARPVARQVDCSDLIVKKC</sequence>
<evidence type="ECO:0000313" key="3">
    <source>
        <dbReference type="Proteomes" id="UP000887159"/>
    </source>
</evidence>
<proteinExistence type="predicted"/>
<keyword evidence="3" id="KW-1185">Reference proteome</keyword>
<dbReference type="Proteomes" id="UP000887159">
    <property type="component" value="Unassembled WGS sequence"/>
</dbReference>
<protein>
    <submittedName>
        <fullName evidence="2">Uncharacterized protein</fullName>
    </submittedName>
</protein>
<dbReference type="EMBL" id="BMAU01021222">
    <property type="protein sequence ID" value="GFY00846.1"/>
    <property type="molecule type" value="Genomic_DNA"/>
</dbReference>
<feature type="compositionally biased region" description="Polar residues" evidence="1">
    <location>
        <begin position="23"/>
        <end position="33"/>
    </location>
</feature>
<reference evidence="2" key="1">
    <citation type="submission" date="2020-08" db="EMBL/GenBank/DDBJ databases">
        <title>Multicomponent nature underlies the extraordinary mechanical properties of spider dragline silk.</title>
        <authorList>
            <person name="Kono N."/>
            <person name="Nakamura H."/>
            <person name="Mori M."/>
            <person name="Yoshida Y."/>
            <person name="Ohtoshi R."/>
            <person name="Malay A.D."/>
            <person name="Moran D.A.P."/>
            <person name="Tomita M."/>
            <person name="Numata K."/>
            <person name="Arakawa K."/>
        </authorList>
    </citation>
    <scope>NUCLEOTIDE SEQUENCE</scope>
</reference>
<accession>A0A8X6S2I9</accession>
<gene>
    <name evidence="2" type="ORF">TNCV_3542201</name>
</gene>
<dbReference type="AlphaFoldDB" id="A0A8X6S2I9"/>
<organism evidence="2 3">
    <name type="scientific">Trichonephila clavipes</name>
    <name type="common">Golden silk orbweaver</name>
    <name type="synonym">Nephila clavipes</name>
    <dbReference type="NCBI Taxonomy" id="2585209"/>
    <lineage>
        <taxon>Eukaryota</taxon>
        <taxon>Metazoa</taxon>
        <taxon>Ecdysozoa</taxon>
        <taxon>Arthropoda</taxon>
        <taxon>Chelicerata</taxon>
        <taxon>Arachnida</taxon>
        <taxon>Araneae</taxon>
        <taxon>Araneomorphae</taxon>
        <taxon>Entelegynae</taxon>
        <taxon>Araneoidea</taxon>
        <taxon>Nephilidae</taxon>
        <taxon>Trichonephila</taxon>
    </lineage>
</organism>
<name>A0A8X6S2I9_TRICX</name>
<evidence type="ECO:0000313" key="2">
    <source>
        <dbReference type="EMBL" id="GFY00846.1"/>
    </source>
</evidence>
<comment type="caution">
    <text evidence="2">The sequence shown here is derived from an EMBL/GenBank/DDBJ whole genome shotgun (WGS) entry which is preliminary data.</text>
</comment>
<feature type="region of interest" description="Disordered" evidence="1">
    <location>
        <begin position="1"/>
        <end position="33"/>
    </location>
</feature>
<evidence type="ECO:0000256" key="1">
    <source>
        <dbReference type="SAM" id="MobiDB-lite"/>
    </source>
</evidence>